<dbReference type="InterPro" id="IPR035906">
    <property type="entry name" value="MetI-like_sf"/>
</dbReference>
<dbReference type="InterPro" id="IPR000515">
    <property type="entry name" value="MetI-like"/>
</dbReference>
<keyword evidence="3" id="KW-1003">Cell membrane</keyword>
<dbReference type="RefSeq" id="WP_368498186.1">
    <property type="nucleotide sequence ID" value="NZ_CP162511.1"/>
</dbReference>
<comment type="subcellular location">
    <subcellularLocation>
        <location evidence="1 7">Cell membrane</location>
        <topology evidence="1 7">Multi-pass membrane protein</topology>
    </subcellularLocation>
</comment>
<comment type="similarity">
    <text evidence="7">Belongs to the binding-protein-dependent transport system permease family.</text>
</comment>
<evidence type="ECO:0000256" key="5">
    <source>
        <dbReference type="ARBA" id="ARBA00022989"/>
    </source>
</evidence>
<feature type="domain" description="ABC transmembrane type-1" evidence="8">
    <location>
        <begin position="95"/>
        <end position="303"/>
    </location>
</feature>
<evidence type="ECO:0000256" key="7">
    <source>
        <dbReference type="RuleBase" id="RU363032"/>
    </source>
</evidence>
<dbReference type="AlphaFoldDB" id="A0AB39BH96"/>
<gene>
    <name evidence="9" type="ORF">ABFY20_01520</name>
</gene>
<evidence type="ECO:0000256" key="4">
    <source>
        <dbReference type="ARBA" id="ARBA00022692"/>
    </source>
</evidence>
<dbReference type="Gene3D" id="1.10.3720.10">
    <property type="entry name" value="MetI-like"/>
    <property type="match status" value="1"/>
</dbReference>
<feature type="transmembrane region" description="Helical" evidence="7">
    <location>
        <begin position="135"/>
        <end position="157"/>
    </location>
</feature>
<keyword evidence="2 7" id="KW-0813">Transport</keyword>
<sequence>MLRFLLRKLPSILLVLFATSIIAFLLPRFAPGDPAQTIAGSDASPDQVEAIRASLGLDQPLVVQYLTWLGGVFRGNLGESFIFNRSVADLIGTRLESTIELALLAAVFLVVIGFTLGILGGSAQSKIARFAVDTTNTLLLATPAFLAGLLLIVLFGVTWRILPVSGEVPLTENPEIGIQYLLLPALALGLSQAPSVARLLQTTMRTTRGEEFVDLARAKGASPRRITFRHVLRTSLGAAVVAIGIRVGELFGGAIIIEAIFARNGLGQLAVQAVNSRDYQLVQILIMGAVLIAVFAQLITEMILAALDPRVRLDA</sequence>
<organism evidence="9">
    <name type="scientific">Herbiconiux sp. A18JL235</name>
    <dbReference type="NCBI Taxonomy" id="3152363"/>
    <lineage>
        <taxon>Bacteria</taxon>
        <taxon>Bacillati</taxon>
        <taxon>Actinomycetota</taxon>
        <taxon>Actinomycetes</taxon>
        <taxon>Micrococcales</taxon>
        <taxon>Microbacteriaceae</taxon>
        <taxon>Herbiconiux</taxon>
    </lineage>
</organism>
<evidence type="ECO:0000256" key="3">
    <source>
        <dbReference type="ARBA" id="ARBA00022475"/>
    </source>
</evidence>
<dbReference type="EMBL" id="CP162511">
    <property type="protein sequence ID" value="XDI05798.1"/>
    <property type="molecule type" value="Genomic_DNA"/>
</dbReference>
<reference evidence="9" key="1">
    <citation type="submission" date="2024-05" db="EMBL/GenBank/DDBJ databases">
        <title>Herbiconiux sp. A18JL235.</title>
        <authorList>
            <person name="Zhang G."/>
        </authorList>
    </citation>
    <scope>NUCLEOTIDE SEQUENCE</scope>
    <source>
        <strain evidence="9">A18JL235</strain>
    </source>
</reference>
<feature type="transmembrane region" description="Helical" evidence="7">
    <location>
        <begin position="101"/>
        <end position="123"/>
    </location>
</feature>
<protein>
    <submittedName>
        <fullName evidence="9">ABC transporter permease</fullName>
    </submittedName>
</protein>
<dbReference type="InterPro" id="IPR045621">
    <property type="entry name" value="BPD_transp_1_N"/>
</dbReference>
<dbReference type="PROSITE" id="PS50928">
    <property type="entry name" value="ABC_TM1"/>
    <property type="match status" value="1"/>
</dbReference>
<dbReference type="PANTHER" id="PTHR43163">
    <property type="entry name" value="DIPEPTIDE TRANSPORT SYSTEM PERMEASE PROTEIN DPPB-RELATED"/>
    <property type="match status" value="1"/>
</dbReference>
<proteinExistence type="inferred from homology"/>
<evidence type="ECO:0000256" key="1">
    <source>
        <dbReference type="ARBA" id="ARBA00004651"/>
    </source>
</evidence>
<dbReference type="GO" id="GO:0005886">
    <property type="term" value="C:plasma membrane"/>
    <property type="evidence" value="ECO:0007669"/>
    <property type="project" value="UniProtKB-SubCell"/>
</dbReference>
<evidence type="ECO:0000256" key="2">
    <source>
        <dbReference type="ARBA" id="ARBA00022448"/>
    </source>
</evidence>
<dbReference type="PANTHER" id="PTHR43163:SF3">
    <property type="entry name" value="PEPTIDE ABC TRANSPORTER PERMEASE PROTEIN"/>
    <property type="match status" value="1"/>
</dbReference>
<dbReference type="SUPFAM" id="SSF161098">
    <property type="entry name" value="MetI-like"/>
    <property type="match status" value="1"/>
</dbReference>
<keyword evidence="4 7" id="KW-0812">Transmembrane</keyword>
<dbReference type="Pfam" id="PF19300">
    <property type="entry name" value="BPD_transp_1_N"/>
    <property type="match status" value="1"/>
</dbReference>
<feature type="transmembrane region" description="Helical" evidence="7">
    <location>
        <begin position="177"/>
        <end position="200"/>
    </location>
</feature>
<evidence type="ECO:0000256" key="6">
    <source>
        <dbReference type="ARBA" id="ARBA00023136"/>
    </source>
</evidence>
<feature type="transmembrane region" description="Helical" evidence="7">
    <location>
        <begin position="12"/>
        <end position="30"/>
    </location>
</feature>
<feature type="transmembrane region" description="Helical" evidence="7">
    <location>
        <begin position="234"/>
        <end position="261"/>
    </location>
</feature>
<keyword evidence="6 7" id="KW-0472">Membrane</keyword>
<accession>A0AB39BH96</accession>
<evidence type="ECO:0000259" key="8">
    <source>
        <dbReference type="PROSITE" id="PS50928"/>
    </source>
</evidence>
<evidence type="ECO:0000313" key="9">
    <source>
        <dbReference type="EMBL" id="XDI05798.1"/>
    </source>
</evidence>
<dbReference type="GO" id="GO:0055085">
    <property type="term" value="P:transmembrane transport"/>
    <property type="evidence" value="ECO:0007669"/>
    <property type="project" value="InterPro"/>
</dbReference>
<feature type="transmembrane region" description="Helical" evidence="7">
    <location>
        <begin position="281"/>
        <end position="307"/>
    </location>
</feature>
<dbReference type="Pfam" id="PF00528">
    <property type="entry name" value="BPD_transp_1"/>
    <property type="match status" value="1"/>
</dbReference>
<name>A0AB39BH96_9MICO</name>
<dbReference type="CDD" id="cd06261">
    <property type="entry name" value="TM_PBP2"/>
    <property type="match status" value="1"/>
</dbReference>
<keyword evidence="5 7" id="KW-1133">Transmembrane helix</keyword>